<dbReference type="InterPro" id="IPR035093">
    <property type="entry name" value="RelE/ParE_toxin_dom_sf"/>
</dbReference>
<keyword evidence="3" id="KW-1185">Reference proteome</keyword>
<evidence type="ECO:0000313" key="3">
    <source>
        <dbReference type="Proteomes" id="UP001500936"/>
    </source>
</evidence>
<evidence type="ECO:0008006" key="4">
    <source>
        <dbReference type="Google" id="ProtNLM"/>
    </source>
</evidence>
<gene>
    <name evidence="2" type="ORF">GCM10023187_37280</name>
</gene>
<sequence length="100" mass="11871">MAKINWTREATRELQMLITYLRGNWSKTVAEEFVTTLHEKLKLLQEIPETGVVSYEYDTIRRLLITPNRVLYYRVTNDQIFILNVFDLLVNAEDNLYPGF</sequence>
<name>A0ABP8KNS8_9BACT</name>
<dbReference type="RefSeq" id="WP_345269427.1">
    <property type="nucleotide sequence ID" value="NZ_BAABHB010000008.1"/>
</dbReference>
<dbReference type="EMBL" id="BAABHB010000008">
    <property type="protein sequence ID" value="GAA4411439.1"/>
    <property type="molecule type" value="Genomic_DNA"/>
</dbReference>
<dbReference type="Gene3D" id="3.30.2310.20">
    <property type="entry name" value="RelE-like"/>
    <property type="match status" value="1"/>
</dbReference>
<accession>A0ABP8KNS8</accession>
<evidence type="ECO:0000256" key="1">
    <source>
        <dbReference type="ARBA" id="ARBA00022649"/>
    </source>
</evidence>
<organism evidence="2 3">
    <name type="scientific">Nibrella viscosa</name>
    <dbReference type="NCBI Taxonomy" id="1084524"/>
    <lineage>
        <taxon>Bacteria</taxon>
        <taxon>Pseudomonadati</taxon>
        <taxon>Bacteroidota</taxon>
        <taxon>Cytophagia</taxon>
        <taxon>Cytophagales</taxon>
        <taxon>Spirosomataceae</taxon>
        <taxon>Nibrella</taxon>
    </lineage>
</organism>
<reference evidence="3" key="1">
    <citation type="journal article" date="2019" name="Int. J. Syst. Evol. Microbiol.">
        <title>The Global Catalogue of Microorganisms (GCM) 10K type strain sequencing project: providing services to taxonomists for standard genome sequencing and annotation.</title>
        <authorList>
            <consortium name="The Broad Institute Genomics Platform"/>
            <consortium name="The Broad Institute Genome Sequencing Center for Infectious Disease"/>
            <person name="Wu L."/>
            <person name="Ma J."/>
        </authorList>
    </citation>
    <scope>NUCLEOTIDE SEQUENCE [LARGE SCALE GENOMIC DNA]</scope>
    <source>
        <strain evidence="3">JCM 17925</strain>
    </source>
</reference>
<proteinExistence type="predicted"/>
<protein>
    <recommendedName>
        <fullName evidence="4">Plasmid stabilization system protein ParE</fullName>
    </recommendedName>
</protein>
<dbReference type="Proteomes" id="UP001500936">
    <property type="component" value="Unassembled WGS sequence"/>
</dbReference>
<keyword evidence="1" id="KW-1277">Toxin-antitoxin system</keyword>
<dbReference type="Pfam" id="PF05016">
    <property type="entry name" value="ParE_toxin"/>
    <property type="match status" value="1"/>
</dbReference>
<dbReference type="InterPro" id="IPR007712">
    <property type="entry name" value="RelE/ParE_toxin"/>
</dbReference>
<evidence type="ECO:0000313" key="2">
    <source>
        <dbReference type="EMBL" id="GAA4411439.1"/>
    </source>
</evidence>
<comment type="caution">
    <text evidence="2">The sequence shown here is derived from an EMBL/GenBank/DDBJ whole genome shotgun (WGS) entry which is preliminary data.</text>
</comment>